<organism evidence="2 3">
    <name type="scientific">Seleniivibrio woodruffii</name>
    <dbReference type="NCBI Taxonomy" id="1078050"/>
    <lineage>
        <taxon>Bacteria</taxon>
        <taxon>Pseudomonadati</taxon>
        <taxon>Deferribacterota</taxon>
        <taxon>Deferribacteres</taxon>
        <taxon>Deferribacterales</taxon>
        <taxon>Geovibrionaceae</taxon>
        <taxon>Seleniivibrio</taxon>
    </lineage>
</organism>
<dbReference type="EMBL" id="SMGG01000003">
    <property type="protein sequence ID" value="TCK62604.1"/>
    <property type="molecule type" value="Genomic_DNA"/>
</dbReference>
<dbReference type="RefSeq" id="WP_132872790.1">
    <property type="nucleotide sequence ID" value="NZ_SMGG01000003.1"/>
</dbReference>
<feature type="domain" description="Glycosyltransferase 2-like" evidence="1">
    <location>
        <begin position="8"/>
        <end position="165"/>
    </location>
</feature>
<evidence type="ECO:0000313" key="3">
    <source>
        <dbReference type="Proteomes" id="UP000294614"/>
    </source>
</evidence>
<dbReference type="GO" id="GO:0016740">
    <property type="term" value="F:transferase activity"/>
    <property type="evidence" value="ECO:0007669"/>
    <property type="project" value="UniProtKB-KW"/>
</dbReference>
<evidence type="ECO:0000313" key="2">
    <source>
        <dbReference type="EMBL" id="TCK62604.1"/>
    </source>
</evidence>
<reference evidence="2 3" key="1">
    <citation type="submission" date="2019-03" db="EMBL/GenBank/DDBJ databases">
        <title>Genomic Encyclopedia of Type Strains, Phase IV (KMG-IV): sequencing the most valuable type-strain genomes for metagenomic binning, comparative biology and taxonomic classification.</title>
        <authorList>
            <person name="Goeker M."/>
        </authorList>
    </citation>
    <scope>NUCLEOTIDE SEQUENCE [LARGE SCALE GENOMIC DNA]</scope>
    <source>
        <strain evidence="2 3">DSM 24984</strain>
    </source>
</reference>
<proteinExistence type="predicted"/>
<keyword evidence="3" id="KW-1185">Reference proteome</keyword>
<comment type="caution">
    <text evidence="2">The sequence shown here is derived from an EMBL/GenBank/DDBJ whole genome shotgun (WGS) entry which is preliminary data.</text>
</comment>
<dbReference type="CDD" id="cd00761">
    <property type="entry name" value="Glyco_tranf_GTA_type"/>
    <property type="match status" value="1"/>
</dbReference>
<dbReference type="Proteomes" id="UP000294614">
    <property type="component" value="Unassembled WGS sequence"/>
</dbReference>
<dbReference type="OrthoDB" id="9815829at2"/>
<dbReference type="InterPro" id="IPR001173">
    <property type="entry name" value="Glyco_trans_2-like"/>
</dbReference>
<gene>
    <name evidence="2" type="ORF">C8D98_1133</name>
</gene>
<dbReference type="Pfam" id="PF00535">
    <property type="entry name" value="Glycos_transf_2"/>
    <property type="match status" value="1"/>
</dbReference>
<accession>A0A4R1KDI3</accession>
<sequence>METLKADILISAYGSVYFEKCLSSALSQRTAARVIVCDNSPDDTVREISEKYACPRLICFRPEEPLTLHESCLRLAESSTAQWVRFLQDSEILAENSLEKRLEQAETFGGISMTFSAYTSITPDGKRHRIYYDLPEFVKGEDYLFNIFEETPLKRFTNILIKKDIILSSLFRELSPFSEWVPAAAAMIAMTEGDLVYSSETMVTRYETQPEKTPEPEMLLDEAESMMNVLTYIESATSARKAARRLKKELMAEIIRENTVSLIKEKRWSDIRNYIFGALQINKKAVLGTVFHISVLGLFARAAARAVKNLRSVSK</sequence>
<dbReference type="Gene3D" id="3.90.550.10">
    <property type="entry name" value="Spore Coat Polysaccharide Biosynthesis Protein SpsA, Chain A"/>
    <property type="match status" value="1"/>
</dbReference>
<dbReference type="InterPro" id="IPR029044">
    <property type="entry name" value="Nucleotide-diphossugar_trans"/>
</dbReference>
<keyword evidence="2" id="KW-0808">Transferase</keyword>
<name>A0A4R1KDI3_9BACT</name>
<evidence type="ECO:0000259" key="1">
    <source>
        <dbReference type="Pfam" id="PF00535"/>
    </source>
</evidence>
<dbReference type="AlphaFoldDB" id="A0A4R1KDI3"/>
<dbReference type="SUPFAM" id="SSF53448">
    <property type="entry name" value="Nucleotide-diphospho-sugar transferases"/>
    <property type="match status" value="1"/>
</dbReference>
<protein>
    <submittedName>
        <fullName evidence="2">Glycosyl transferase family 2</fullName>
    </submittedName>
</protein>